<dbReference type="EMBL" id="KN838577">
    <property type="protein sequence ID" value="KIK03723.1"/>
    <property type="molecule type" value="Genomic_DNA"/>
</dbReference>
<evidence type="ECO:0000256" key="6">
    <source>
        <dbReference type="ARBA" id="ARBA00023002"/>
    </source>
</evidence>
<dbReference type="InterPro" id="IPR036396">
    <property type="entry name" value="Cyt_P450_sf"/>
</dbReference>
<dbReference type="GO" id="GO:0005506">
    <property type="term" value="F:iron ion binding"/>
    <property type="evidence" value="ECO:0007669"/>
    <property type="project" value="InterPro"/>
</dbReference>
<keyword evidence="12" id="KW-1185">Reference proteome</keyword>
<dbReference type="Pfam" id="PF00067">
    <property type="entry name" value="p450"/>
    <property type="match status" value="1"/>
</dbReference>
<dbReference type="SUPFAM" id="SSF48264">
    <property type="entry name" value="Cytochrome P450"/>
    <property type="match status" value="1"/>
</dbReference>
<evidence type="ECO:0008006" key="13">
    <source>
        <dbReference type="Google" id="ProtNLM"/>
    </source>
</evidence>
<dbReference type="AlphaFoldDB" id="A0A0C9Y6N3"/>
<comment type="cofactor">
    <cofactor evidence="1 9">
        <name>heme</name>
        <dbReference type="ChEBI" id="CHEBI:30413"/>
    </cofactor>
</comment>
<organism evidence="11 12">
    <name type="scientific">Laccaria amethystina LaAM-08-1</name>
    <dbReference type="NCBI Taxonomy" id="1095629"/>
    <lineage>
        <taxon>Eukaryota</taxon>
        <taxon>Fungi</taxon>
        <taxon>Dikarya</taxon>
        <taxon>Basidiomycota</taxon>
        <taxon>Agaricomycotina</taxon>
        <taxon>Agaricomycetes</taxon>
        <taxon>Agaricomycetidae</taxon>
        <taxon>Agaricales</taxon>
        <taxon>Agaricineae</taxon>
        <taxon>Hydnangiaceae</taxon>
        <taxon>Laccaria</taxon>
    </lineage>
</organism>
<dbReference type="InterPro" id="IPR002401">
    <property type="entry name" value="Cyt_P450_E_grp-I"/>
</dbReference>
<sequence>MINEDELVKHRARMAWGQRLRITWLSHSEPEQIGLAPEPEPLYRLSRWSRAVSGPSRAVATLAGGFAHKATKDIIWNGYLIPKGATVMGNIWAVGRDPEVFPDPENFNPQRWINEEGKVREELRAYTFGFGRRVCPGQHIATASVFVNTALIHWAFRVKTDPSAPIDDLAFTESANTHPLPFKVNFEPRVAATTEGIRELLEDYGV</sequence>
<dbReference type="PANTHER" id="PTHR46300">
    <property type="entry name" value="P450, PUTATIVE (EUROFUNG)-RELATED-RELATED"/>
    <property type="match status" value="1"/>
</dbReference>
<feature type="binding site" description="axial binding residue" evidence="9">
    <location>
        <position position="135"/>
    </location>
    <ligand>
        <name>heme</name>
        <dbReference type="ChEBI" id="CHEBI:30413"/>
    </ligand>
    <ligandPart>
        <name>Fe</name>
        <dbReference type="ChEBI" id="CHEBI:18248"/>
    </ligandPart>
</feature>
<dbReference type="InterPro" id="IPR050364">
    <property type="entry name" value="Cytochrome_P450_fung"/>
</dbReference>
<evidence type="ECO:0000256" key="7">
    <source>
        <dbReference type="ARBA" id="ARBA00023004"/>
    </source>
</evidence>
<evidence type="ECO:0000313" key="11">
    <source>
        <dbReference type="EMBL" id="KIK03723.1"/>
    </source>
</evidence>
<evidence type="ECO:0000256" key="3">
    <source>
        <dbReference type="ARBA" id="ARBA00010617"/>
    </source>
</evidence>
<dbReference type="Gene3D" id="1.10.630.10">
    <property type="entry name" value="Cytochrome P450"/>
    <property type="match status" value="1"/>
</dbReference>
<reference evidence="11 12" key="1">
    <citation type="submission" date="2014-04" db="EMBL/GenBank/DDBJ databases">
        <authorList>
            <consortium name="DOE Joint Genome Institute"/>
            <person name="Kuo A."/>
            <person name="Kohler A."/>
            <person name="Nagy L.G."/>
            <person name="Floudas D."/>
            <person name="Copeland A."/>
            <person name="Barry K.W."/>
            <person name="Cichocki N."/>
            <person name="Veneault-Fourrey C."/>
            <person name="LaButti K."/>
            <person name="Lindquist E.A."/>
            <person name="Lipzen A."/>
            <person name="Lundell T."/>
            <person name="Morin E."/>
            <person name="Murat C."/>
            <person name="Sun H."/>
            <person name="Tunlid A."/>
            <person name="Henrissat B."/>
            <person name="Grigoriev I.V."/>
            <person name="Hibbett D.S."/>
            <person name="Martin F."/>
            <person name="Nordberg H.P."/>
            <person name="Cantor M.N."/>
            <person name="Hua S.X."/>
        </authorList>
    </citation>
    <scope>NUCLEOTIDE SEQUENCE [LARGE SCALE GENOMIC DNA]</scope>
    <source>
        <strain evidence="11 12">LaAM-08-1</strain>
    </source>
</reference>
<dbReference type="PANTHER" id="PTHR46300:SF1">
    <property type="entry name" value="P450, PUTATIVE (EUROFUNG)-RELATED"/>
    <property type="match status" value="1"/>
</dbReference>
<dbReference type="Proteomes" id="UP000054477">
    <property type="component" value="Unassembled WGS sequence"/>
</dbReference>
<comment type="similarity">
    <text evidence="3 10">Belongs to the cytochrome P450 family.</text>
</comment>
<dbReference type="GO" id="GO:0020037">
    <property type="term" value="F:heme binding"/>
    <property type="evidence" value="ECO:0007669"/>
    <property type="project" value="InterPro"/>
</dbReference>
<evidence type="ECO:0000256" key="1">
    <source>
        <dbReference type="ARBA" id="ARBA00001971"/>
    </source>
</evidence>
<accession>A0A0C9Y6N3</accession>
<evidence type="ECO:0000256" key="9">
    <source>
        <dbReference type="PIRSR" id="PIRSR602401-1"/>
    </source>
</evidence>
<dbReference type="InterPro" id="IPR017972">
    <property type="entry name" value="Cyt_P450_CS"/>
</dbReference>
<dbReference type="OrthoDB" id="2789670at2759"/>
<keyword evidence="5 9" id="KW-0479">Metal-binding</keyword>
<gene>
    <name evidence="11" type="ORF">K443DRAFT_5199</name>
</gene>
<evidence type="ECO:0000256" key="10">
    <source>
        <dbReference type="RuleBase" id="RU000461"/>
    </source>
</evidence>
<dbReference type="PRINTS" id="PR00463">
    <property type="entry name" value="EP450I"/>
</dbReference>
<dbReference type="PROSITE" id="PS00086">
    <property type="entry name" value="CYTOCHROME_P450"/>
    <property type="match status" value="1"/>
</dbReference>
<evidence type="ECO:0000256" key="5">
    <source>
        <dbReference type="ARBA" id="ARBA00022723"/>
    </source>
</evidence>
<evidence type="ECO:0000256" key="2">
    <source>
        <dbReference type="ARBA" id="ARBA00005179"/>
    </source>
</evidence>
<dbReference type="InterPro" id="IPR001128">
    <property type="entry name" value="Cyt_P450"/>
</dbReference>
<evidence type="ECO:0000256" key="4">
    <source>
        <dbReference type="ARBA" id="ARBA00022617"/>
    </source>
</evidence>
<comment type="pathway">
    <text evidence="2">Secondary metabolite biosynthesis.</text>
</comment>
<keyword evidence="8 10" id="KW-0503">Monooxygenase</keyword>
<dbReference type="STRING" id="1095629.A0A0C9Y6N3"/>
<protein>
    <recommendedName>
        <fullName evidence="13">Cytochrome P450</fullName>
    </recommendedName>
</protein>
<evidence type="ECO:0000313" key="12">
    <source>
        <dbReference type="Proteomes" id="UP000054477"/>
    </source>
</evidence>
<keyword evidence="7 9" id="KW-0408">Iron</keyword>
<reference evidence="12" key="2">
    <citation type="submission" date="2015-01" db="EMBL/GenBank/DDBJ databases">
        <title>Evolutionary Origins and Diversification of the Mycorrhizal Mutualists.</title>
        <authorList>
            <consortium name="DOE Joint Genome Institute"/>
            <consortium name="Mycorrhizal Genomics Consortium"/>
            <person name="Kohler A."/>
            <person name="Kuo A."/>
            <person name="Nagy L.G."/>
            <person name="Floudas D."/>
            <person name="Copeland A."/>
            <person name="Barry K.W."/>
            <person name="Cichocki N."/>
            <person name="Veneault-Fourrey C."/>
            <person name="LaButti K."/>
            <person name="Lindquist E.A."/>
            <person name="Lipzen A."/>
            <person name="Lundell T."/>
            <person name="Morin E."/>
            <person name="Murat C."/>
            <person name="Riley R."/>
            <person name="Ohm R."/>
            <person name="Sun H."/>
            <person name="Tunlid A."/>
            <person name="Henrissat B."/>
            <person name="Grigoriev I.V."/>
            <person name="Hibbett D.S."/>
            <person name="Martin F."/>
        </authorList>
    </citation>
    <scope>NUCLEOTIDE SEQUENCE [LARGE SCALE GENOMIC DNA]</scope>
    <source>
        <strain evidence="12">LaAM-08-1</strain>
    </source>
</reference>
<keyword evidence="6 10" id="KW-0560">Oxidoreductase</keyword>
<proteinExistence type="inferred from homology"/>
<dbReference type="HOGENOM" id="CLU_1332109_0_0_1"/>
<name>A0A0C9Y6N3_9AGAR</name>
<keyword evidence="4 9" id="KW-0349">Heme</keyword>
<dbReference type="GO" id="GO:0016705">
    <property type="term" value="F:oxidoreductase activity, acting on paired donors, with incorporation or reduction of molecular oxygen"/>
    <property type="evidence" value="ECO:0007669"/>
    <property type="project" value="InterPro"/>
</dbReference>
<evidence type="ECO:0000256" key="8">
    <source>
        <dbReference type="ARBA" id="ARBA00023033"/>
    </source>
</evidence>
<dbReference type="GO" id="GO:0004497">
    <property type="term" value="F:monooxygenase activity"/>
    <property type="evidence" value="ECO:0007669"/>
    <property type="project" value="UniProtKB-KW"/>
</dbReference>